<accession>A0A9W6ZFN9</accession>
<dbReference type="PROSITE" id="PS50920">
    <property type="entry name" value="SOLCAR"/>
    <property type="match status" value="3"/>
</dbReference>
<evidence type="ECO:0000313" key="11">
    <source>
        <dbReference type="EMBL" id="GMH51666.1"/>
    </source>
</evidence>
<feature type="transmembrane region" description="Helical" evidence="10">
    <location>
        <begin position="204"/>
        <end position="224"/>
    </location>
</feature>
<dbReference type="SUPFAM" id="SSF103506">
    <property type="entry name" value="Mitochondrial carrier"/>
    <property type="match status" value="1"/>
</dbReference>
<protein>
    <submittedName>
        <fullName evidence="11">Uncharacterized protein</fullName>
    </submittedName>
</protein>
<dbReference type="PANTHER" id="PTHR45624">
    <property type="entry name" value="MITOCHONDRIAL BASIC AMINO ACIDS TRANSPORTER-RELATED"/>
    <property type="match status" value="1"/>
</dbReference>
<evidence type="ECO:0000256" key="10">
    <source>
        <dbReference type="SAM" id="Phobius"/>
    </source>
</evidence>
<comment type="subcellular location">
    <subcellularLocation>
        <location evidence="1">Mitochondrion membrane</location>
        <topology evidence="1">Multi-pass membrane protein</topology>
    </subcellularLocation>
</comment>
<dbReference type="Proteomes" id="UP001162640">
    <property type="component" value="Unassembled WGS sequence"/>
</dbReference>
<dbReference type="InterPro" id="IPR023395">
    <property type="entry name" value="MCP_dom_sf"/>
</dbReference>
<proteinExistence type="inferred from homology"/>
<evidence type="ECO:0000256" key="6">
    <source>
        <dbReference type="ARBA" id="ARBA00022989"/>
    </source>
</evidence>
<dbReference type="EMBL" id="BLQM01000022">
    <property type="protein sequence ID" value="GMH51666.1"/>
    <property type="molecule type" value="Genomic_DNA"/>
</dbReference>
<evidence type="ECO:0000256" key="1">
    <source>
        <dbReference type="ARBA" id="ARBA00004225"/>
    </source>
</evidence>
<evidence type="ECO:0000313" key="12">
    <source>
        <dbReference type="Proteomes" id="UP001162640"/>
    </source>
</evidence>
<keyword evidence="4 9" id="KW-0812">Transmembrane</keyword>
<dbReference type="GO" id="GO:0031966">
    <property type="term" value="C:mitochondrial membrane"/>
    <property type="evidence" value="ECO:0007669"/>
    <property type="project" value="UniProtKB-SubCell"/>
</dbReference>
<keyword evidence="6 10" id="KW-1133">Transmembrane helix</keyword>
<keyword evidence="5" id="KW-0677">Repeat</keyword>
<evidence type="ECO:0000256" key="3">
    <source>
        <dbReference type="ARBA" id="ARBA00022448"/>
    </source>
</evidence>
<keyword evidence="7" id="KW-0496">Mitochondrion</keyword>
<keyword evidence="3" id="KW-0813">Transport</keyword>
<evidence type="ECO:0000256" key="2">
    <source>
        <dbReference type="ARBA" id="ARBA00006375"/>
    </source>
</evidence>
<feature type="transmembrane region" description="Helical" evidence="10">
    <location>
        <begin position="150"/>
        <end position="173"/>
    </location>
</feature>
<dbReference type="InterPro" id="IPR050567">
    <property type="entry name" value="Mitochondrial_Carrier"/>
</dbReference>
<dbReference type="GO" id="GO:0022857">
    <property type="term" value="F:transmembrane transporter activity"/>
    <property type="evidence" value="ECO:0007669"/>
    <property type="project" value="TreeGrafter"/>
</dbReference>
<dbReference type="InterPro" id="IPR018108">
    <property type="entry name" value="MCP_transmembrane"/>
</dbReference>
<evidence type="ECO:0000256" key="9">
    <source>
        <dbReference type="PROSITE-ProRule" id="PRU00282"/>
    </source>
</evidence>
<feature type="transmembrane region" description="Helical" evidence="10">
    <location>
        <begin position="123"/>
        <end position="143"/>
    </location>
</feature>
<dbReference type="Pfam" id="PF00153">
    <property type="entry name" value="Mito_carr"/>
    <property type="match status" value="3"/>
</dbReference>
<evidence type="ECO:0000256" key="7">
    <source>
        <dbReference type="ARBA" id="ARBA00023128"/>
    </source>
</evidence>
<feature type="repeat" description="Solcar" evidence="9">
    <location>
        <begin position="492"/>
        <end position="573"/>
    </location>
</feature>
<sequence length="661" mass="72343">MCVDGWTMDPLMVCKSCANSSTDTILTILTLGFVALAVGSLLYYVKKRSQSKKGLGKRLKNGAKIIFVASQITVNLPKIISVMALPENLKEAVKAASFSNADLFDMVSVGCWIRGVNVYDKTLMMTLVIIILCGALISIGAAVKKYRSWFFTSAIAITYLVLPTITTAVFGLFPCDSLGNDSSMLRKDYIISCDGGGGVGFWEFYGWFMILVFPVGVVSMYGWLLRSKRERLMKPVEERLEDEEITPLIFLWEPYKLEFWYWEVVETGRWLMMTGFLSTIKPGSFSQLVAGLLMNILYGFLLCQTNPYTDSRDNCIAILSTLQLEKNVNSHLKISMEPIVAKAINLKSAAGMKAKLLTAKIKLANQKATTLFPSSSQELGGNKRGEAFVTVGGAGAISSVSIVAAGAVGGATNCIVGHPLDTLKVIAQSSPKANLSMSKISRTLWENHGIMGFYRGVTPPLFASCSIGSAFWLFSTAAKEWVCEPGQSKDQLRPSQVILASQLTAPIYSCFVCPVEVIKCRMQADPTISNPAKCVMKIVKKEGVGQLWAGLMPTYLRRATGLPFFFVAHDLVKKETGSTLLGGFVGGTLYWAVSYPLDVIKTRMHSSTKGQIATAKQLLRESGFKGLYRGLTPALMRAGPSNGVYFLMYEKALDVFSGRRF</sequence>
<comment type="similarity">
    <text evidence="2">Belongs to the mitochondrial carrier (TC 2.A.29) family.</text>
</comment>
<evidence type="ECO:0000256" key="4">
    <source>
        <dbReference type="ARBA" id="ARBA00022692"/>
    </source>
</evidence>
<feature type="repeat" description="Solcar" evidence="9">
    <location>
        <begin position="397"/>
        <end position="481"/>
    </location>
</feature>
<feature type="transmembrane region" description="Helical" evidence="10">
    <location>
        <begin position="25"/>
        <end position="45"/>
    </location>
</feature>
<gene>
    <name evidence="11" type="ORF">TL16_g01056</name>
</gene>
<keyword evidence="8 9" id="KW-0472">Membrane</keyword>
<feature type="transmembrane region" description="Helical" evidence="10">
    <location>
        <begin position="65"/>
        <end position="85"/>
    </location>
</feature>
<name>A0A9W6ZFN9_9STRA</name>
<dbReference type="AlphaFoldDB" id="A0A9W6ZFN9"/>
<comment type="caution">
    <text evidence="11">The sequence shown here is derived from an EMBL/GenBank/DDBJ whole genome shotgun (WGS) entry which is preliminary data.</text>
</comment>
<evidence type="ECO:0000256" key="8">
    <source>
        <dbReference type="ARBA" id="ARBA00023136"/>
    </source>
</evidence>
<dbReference type="Gene3D" id="1.50.40.10">
    <property type="entry name" value="Mitochondrial carrier domain"/>
    <property type="match status" value="1"/>
</dbReference>
<organism evidence="11 12">
    <name type="scientific">Triparma laevis f. inornata</name>
    <dbReference type="NCBI Taxonomy" id="1714386"/>
    <lineage>
        <taxon>Eukaryota</taxon>
        <taxon>Sar</taxon>
        <taxon>Stramenopiles</taxon>
        <taxon>Ochrophyta</taxon>
        <taxon>Bolidophyceae</taxon>
        <taxon>Parmales</taxon>
        <taxon>Triparmaceae</taxon>
        <taxon>Triparma</taxon>
    </lineage>
</organism>
<evidence type="ECO:0000256" key="5">
    <source>
        <dbReference type="ARBA" id="ARBA00022737"/>
    </source>
</evidence>
<reference evidence="12" key="1">
    <citation type="journal article" date="2023" name="Commun. Biol.">
        <title>Genome analysis of Parmales, the sister group of diatoms, reveals the evolutionary specialization of diatoms from phago-mixotrophs to photoautotrophs.</title>
        <authorList>
            <person name="Ban H."/>
            <person name="Sato S."/>
            <person name="Yoshikawa S."/>
            <person name="Yamada K."/>
            <person name="Nakamura Y."/>
            <person name="Ichinomiya M."/>
            <person name="Sato N."/>
            <person name="Blanc-Mathieu R."/>
            <person name="Endo H."/>
            <person name="Kuwata A."/>
            <person name="Ogata H."/>
        </authorList>
    </citation>
    <scope>NUCLEOTIDE SEQUENCE [LARGE SCALE GENOMIC DNA]</scope>
</reference>
<feature type="repeat" description="Solcar" evidence="9">
    <location>
        <begin position="574"/>
        <end position="655"/>
    </location>
</feature>